<proteinExistence type="predicted"/>
<dbReference type="EMBL" id="QZJZ01000073">
    <property type="protein sequence ID" value="RJP57951.1"/>
    <property type="molecule type" value="Genomic_DNA"/>
</dbReference>
<accession>A0A3A4R8X1</accession>
<gene>
    <name evidence="1" type="ORF">C4541_09440</name>
</gene>
<protein>
    <submittedName>
        <fullName evidence="1">Uncharacterized protein</fullName>
    </submittedName>
</protein>
<organism evidence="1 2">
    <name type="scientific">Candidatus Auribacter fodinae</name>
    <dbReference type="NCBI Taxonomy" id="2093366"/>
    <lineage>
        <taxon>Bacteria</taxon>
        <taxon>Pseudomonadati</taxon>
        <taxon>Candidatus Auribacterota</taxon>
        <taxon>Candidatus Auribacteria</taxon>
        <taxon>Candidatus Auribacterales</taxon>
        <taxon>Candidatus Auribacteraceae</taxon>
        <taxon>Candidatus Auribacter</taxon>
    </lineage>
</organism>
<name>A0A3A4R8X1_9BACT</name>
<dbReference type="AlphaFoldDB" id="A0A3A4R8X1"/>
<reference evidence="1 2" key="1">
    <citation type="journal article" date="2017" name="ISME J.">
        <title>Energy and carbon metabolisms in a deep terrestrial subsurface fluid microbial community.</title>
        <authorList>
            <person name="Momper L."/>
            <person name="Jungbluth S.P."/>
            <person name="Lee M.D."/>
            <person name="Amend J.P."/>
        </authorList>
    </citation>
    <scope>NUCLEOTIDE SEQUENCE [LARGE SCALE GENOMIC DNA]</scope>
    <source>
        <strain evidence="1">SURF_26</strain>
    </source>
</reference>
<dbReference type="Proteomes" id="UP000266426">
    <property type="component" value="Unassembled WGS sequence"/>
</dbReference>
<comment type="caution">
    <text evidence="1">The sequence shown here is derived from an EMBL/GenBank/DDBJ whole genome shotgun (WGS) entry which is preliminary data.</text>
</comment>
<sequence>MWKTRTTSFRISIIPFTQHKTVAAVFILALCLFSTVADASLQDEMAVGRFIPYKSKFQIVMFHFEHGKTFMRFYEQLPSSVYLFPVFQIIVAGQLKELPLIKDVTDDELDDIVFSTTSLQGMVTYSVEHKKMIMIQNTGDQEKQISFEEEMKIIEDVKQ</sequence>
<evidence type="ECO:0000313" key="2">
    <source>
        <dbReference type="Proteomes" id="UP000266426"/>
    </source>
</evidence>
<evidence type="ECO:0000313" key="1">
    <source>
        <dbReference type="EMBL" id="RJP57951.1"/>
    </source>
</evidence>